<dbReference type="KEGG" id="lzh:D1B17_01840"/>
<keyword evidence="6 8" id="KW-1133">Transmembrane helix</keyword>
<dbReference type="GO" id="GO:0005886">
    <property type="term" value="C:plasma membrane"/>
    <property type="evidence" value="ECO:0007669"/>
    <property type="project" value="UniProtKB-SubCell"/>
</dbReference>
<feature type="transmembrane region" description="Helical" evidence="8">
    <location>
        <begin position="264"/>
        <end position="289"/>
    </location>
</feature>
<comment type="similarity">
    <text evidence="2">Belongs to the autoinducer-2 exporter (AI-2E) (TC 2.A.86) family.</text>
</comment>
<dbReference type="Pfam" id="PF01594">
    <property type="entry name" value="AI-2E_transport"/>
    <property type="match status" value="1"/>
</dbReference>
<evidence type="ECO:0000256" key="1">
    <source>
        <dbReference type="ARBA" id="ARBA00004651"/>
    </source>
</evidence>
<feature type="transmembrane region" description="Helical" evidence="8">
    <location>
        <begin position="237"/>
        <end position="258"/>
    </location>
</feature>
<evidence type="ECO:0000256" key="4">
    <source>
        <dbReference type="ARBA" id="ARBA00022475"/>
    </source>
</evidence>
<dbReference type="OrthoDB" id="9793390at2"/>
<dbReference type="GO" id="GO:0055085">
    <property type="term" value="P:transmembrane transport"/>
    <property type="evidence" value="ECO:0007669"/>
    <property type="project" value="TreeGrafter"/>
</dbReference>
<feature type="transmembrane region" description="Helical" evidence="8">
    <location>
        <begin position="296"/>
        <end position="315"/>
    </location>
</feature>
<sequence>MELTQKNIFKYGSIVVLVLALMVYPVQIYNIFLNLLGIIMPLILGGVLAYALNILVVRLENHFFPNTKMKWLQNSRRGIVILITLIIVILVMTGVFRLVLPQFISALTDFFKSIPAFVTDISNFAEKINSHSEISDQLDTINVNWSSVQAKVMKFLTSGASGLFGSTFKIVTGVAKGLFNFILAFTFAIYILATKEKLTAQVKKAGRAFIKEKHRQKIQYVFDITNKMFSSFIVGQVTEAIILGTLCALGMLLFKFPYALPVGAFVGITSLVPIFGAWAGGAVGFLLIAVDSPLQAVLFVIFIIVLQQLESNLIYPRVVGTSIGLPGIWVLAAITVGGGLGGIVGMLLGVPVAATIYQLFKNEANRRLENQPKV</sequence>
<keyword evidence="4" id="KW-1003">Cell membrane</keyword>
<evidence type="ECO:0000256" key="3">
    <source>
        <dbReference type="ARBA" id="ARBA00022448"/>
    </source>
</evidence>
<dbReference type="InterPro" id="IPR002549">
    <property type="entry name" value="AI-2E-like"/>
</dbReference>
<evidence type="ECO:0000256" key="8">
    <source>
        <dbReference type="SAM" id="Phobius"/>
    </source>
</evidence>
<evidence type="ECO:0000313" key="10">
    <source>
        <dbReference type="Proteomes" id="UP000267208"/>
    </source>
</evidence>
<keyword evidence="3" id="KW-0813">Transport</keyword>
<dbReference type="PANTHER" id="PTHR21716">
    <property type="entry name" value="TRANSMEMBRANE PROTEIN"/>
    <property type="match status" value="1"/>
</dbReference>
<reference evidence="10" key="1">
    <citation type="submission" date="2018-08" db="EMBL/GenBank/DDBJ databases">
        <title>Genome of Lactobacillus sp. HBUAS52074.</title>
        <authorList>
            <person name="Guo Z."/>
            <person name="Zhang Z.D."/>
        </authorList>
    </citation>
    <scope>NUCLEOTIDE SEQUENCE [LARGE SCALE GENOMIC DNA]</scope>
    <source>
        <strain evidence="10">HBUAS52074</strain>
    </source>
</reference>
<feature type="transmembrane region" description="Helical" evidence="8">
    <location>
        <begin position="12"/>
        <end position="32"/>
    </location>
</feature>
<evidence type="ECO:0000256" key="2">
    <source>
        <dbReference type="ARBA" id="ARBA00009773"/>
    </source>
</evidence>
<evidence type="ECO:0000256" key="5">
    <source>
        <dbReference type="ARBA" id="ARBA00022692"/>
    </source>
</evidence>
<name>A0A386PQJ2_9LACO</name>
<organism evidence="9 10">
    <name type="scientific">Companilactobacillus zhachilii</name>
    <dbReference type="NCBI Taxonomy" id="2304606"/>
    <lineage>
        <taxon>Bacteria</taxon>
        <taxon>Bacillati</taxon>
        <taxon>Bacillota</taxon>
        <taxon>Bacilli</taxon>
        <taxon>Lactobacillales</taxon>
        <taxon>Lactobacillaceae</taxon>
        <taxon>Companilactobacillus</taxon>
    </lineage>
</organism>
<dbReference type="AlphaFoldDB" id="A0A386PQJ2"/>
<keyword evidence="10" id="KW-1185">Reference proteome</keyword>
<accession>A0A386PQJ2</accession>
<protein>
    <submittedName>
        <fullName evidence="9">AI-2E family transporter</fullName>
    </submittedName>
</protein>
<dbReference type="PANTHER" id="PTHR21716:SF53">
    <property type="entry name" value="PERMEASE PERM-RELATED"/>
    <property type="match status" value="1"/>
</dbReference>
<evidence type="ECO:0000256" key="7">
    <source>
        <dbReference type="ARBA" id="ARBA00023136"/>
    </source>
</evidence>
<dbReference type="EMBL" id="CP031933">
    <property type="protein sequence ID" value="AYE37468.1"/>
    <property type="molecule type" value="Genomic_DNA"/>
</dbReference>
<feature type="transmembrane region" description="Helical" evidence="8">
    <location>
        <begin position="327"/>
        <end position="360"/>
    </location>
</feature>
<proteinExistence type="inferred from homology"/>
<comment type="subcellular location">
    <subcellularLocation>
        <location evidence="1">Cell membrane</location>
        <topology evidence="1">Multi-pass membrane protein</topology>
    </subcellularLocation>
</comment>
<evidence type="ECO:0000256" key="6">
    <source>
        <dbReference type="ARBA" id="ARBA00022989"/>
    </source>
</evidence>
<gene>
    <name evidence="9" type="ORF">D1B17_01840</name>
</gene>
<evidence type="ECO:0000313" key="9">
    <source>
        <dbReference type="EMBL" id="AYE37468.1"/>
    </source>
</evidence>
<dbReference type="Proteomes" id="UP000267208">
    <property type="component" value="Chromosome"/>
</dbReference>
<dbReference type="RefSeq" id="WP_120141741.1">
    <property type="nucleotide sequence ID" value="NZ_CP031933.2"/>
</dbReference>
<keyword evidence="5 8" id="KW-0812">Transmembrane</keyword>
<keyword evidence="7 8" id="KW-0472">Membrane</keyword>
<feature type="transmembrane region" description="Helical" evidence="8">
    <location>
        <begin position="78"/>
        <end position="100"/>
    </location>
</feature>
<feature type="transmembrane region" description="Helical" evidence="8">
    <location>
        <begin position="38"/>
        <end position="57"/>
    </location>
</feature>
<feature type="transmembrane region" description="Helical" evidence="8">
    <location>
        <begin position="170"/>
        <end position="193"/>
    </location>
</feature>